<protein>
    <submittedName>
        <fullName evidence="2">Uncharacterized protein</fullName>
    </submittedName>
</protein>
<proteinExistence type="predicted"/>
<feature type="signal peptide" evidence="1">
    <location>
        <begin position="1"/>
        <end position="23"/>
    </location>
</feature>
<accession>A0A146G2P7</accession>
<gene>
    <name evidence="2" type="ORF">TSACC_2526</name>
</gene>
<dbReference type="Proteomes" id="UP000076023">
    <property type="component" value="Unassembled WGS sequence"/>
</dbReference>
<reference evidence="3" key="1">
    <citation type="journal article" date="2017" name="Genome Announc.">
        <title>Draft Genome Sequence of Terrimicrobium sacchariphilum NM-5T, a Facultative Anaerobic Soil Bacterium of the Class Spartobacteria.</title>
        <authorList>
            <person name="Qiu Y.L."/>
            <person name="Tourlousse D.M."/>
            <person name="Matsuura N."/>
            <person name="Ohashi A."/>
            <person name="Sekiguchi Y."/>
        </authorList>
    </citation>
    <scope>NUCLEOTIDE SEQUENCE [LARGE SCALE GENOMIC DNA]</scope>
    <source>
        <strain evidence="3">NM-5</strain>
    </source>
</reference>
<dbReference type="STRING" id="690879.TSACC_2526"/>
<dbReference type="EMBL" id="BDCO01000002">
    <property type="protein sequence ID" value="GAT32129.1"/>
    <property type="molecule type" value="Genomic_DNA"/>
</dbReference>
<dbReference type="RefSeq" id="WP_075077978.1">
    <property type="nucleotide sequence ID" value="NZ_BDCO01000002.1"/>
</dbReference>
<evidence type="ECO:0000313" key="2">
    <source>
        <dbReference type="EMBL" id="GAT32129.1"/>
    </source>
</evidence>
<evidence type="ECO:0000313" key="3">
    <source>
        <dbReference type="Proteomes" id="UP000076023"/>
    </source>
</evidence>
<evidence type="ECO:0000256" key="1">
    <source>
        <dbReference type="SAM" id="SignalP"/>
    </source>
</evidence>
<feature type="chain" id="PRO_5007524301" evidence="1">
    <location>
        <begin position="24"/>
        <end position="111"/>
    </location>
</feature>
<name>A0A146G2P7_TERSA</name>
<dbReference type="PROSITE" id="PS51257">
    <property type="entry name" value="PROKAR_LIPOPROTEIN"/>
    <property type="match status" value="1"/>
</dbReference>
<keyword evidence="3" id="KW-1185">Reference proteome</keyword>
<dbReference type="AlphaFoldDB" id="A0A146G2P7"/>
<organism evidence="2 3">
    <name type="scientific">Terrimicrobium sacchariphilum</name>
    <dbReference type="NCBI Taxonomy" id="690879"/>
    <lineage>
        <taxon>Bacteria</taxon>
        <taxon>Pseudomonadati</taxon>
        <taxon>Verrucomicrobiota</taxon>
        <taxon>Terrimicrobiia</taxon>
        <taxon>Terrimicrobiales</taxon>
        <taxon>Terrimicrobiaceae</taxon>
        <taxon>Terrimicrobium</taxon>
    </lineage>
</organism>
<sequence>MRVTTLASLLLAALLLSSCNFLPKTTASSTEKGKVLKVYQASEGTATFLAYVVERKGQEIVVSSPLGGTPRAIGDEIEYFAQTMEISGHPPILSFMYIGPRPSATPTPAKP</sequence>
<comment type="caution">
    <text evidence="2">The sequence shown here is derived from an EMBL/GenBank/DDBJ whole genome shotgun (WGS) entry which is preliminary data.</text>
</comment>
<dbReference type="InParanoid" id="A0A146G2P7"/>
<keyword evidence="1" id="KW-0732">Signal</keyword>